<keyword evidence="7" id="KW-1053">Target membrane</keyword>
<dbReference type="PROSITE" id="PS50088">
    <property type="entry name" value="ANK_REPEAT"/>
    <property type="match status" value="2"/>
</dbReference>
<dbReference type="Gene3D" id="3.40.50.1170">
    <property type="entry name" value="L-asparaginase, N-terminal domain"/>
    <property type="match status" value="1"/>
</dbReference>
<keyword evidence="8" id="KW-0040">ANK repeat</keyword>
<dbReference type="InterPro" id="IPR027474">
    <property type="entry name" value="L-asparaginase_N"/>
</dbReference>
<dbReference type="SMART" id="SM00870">
    <property type="entry name" value="Asparaginase"/>
    <property type="match status" value="1"/>
</dbReference>
<dbReference type="InterPro" id="IPR006034">
    <property type="entry name" value="Asparaginase/glutaminase-like"/>
</dbReference>
<dbReference type="InterPro" id="IPR006033">
    <property type="entry name" value="AsnA_fam"/>
</dbReference>
<dbReference type="InterPro" id="IPR036770">
    <property type="entry name" value="Ankyrin_rpt-contain_sf"/>
</dbReference>
<evidence type="ECO:0000256" key="7">
    <source>
        <dbReference type="ARBA" id="ARBA00023298"/>
    </source>
</evidence>
<dbReference type="SUPFAM" id="SSF53774">
    <property type="entry name" value="Glutaminase/Asparaginase"/>
    <property type="match status" value="1"/>
</dbReference>
<name>A0ABM1BMI6_LIMPO</name>
<proteinExistence type="predicted"/>
<protein>
    <recommendedName>
        <fullName evidence="2">asparaginase</fullName>
        <ecNumber evidence="2">3.5.1.1</ecNumber>
    </recommendedName>
</protein>
<dbReference type="RefSeq" id="XP_013785024.2">
    <property type="nucleotide sequence ID" value="XM_013929570.2"/>
</dbReference>
<keyword evidence="3" id="KW-0268">Exocytosis</keyword>
<evidence type="ECO:0000259" key="10">
    <source>
        <dbReference type="Pfam" id="PF00710"/>
    </source>
</evidence>
<keyword evidence="6" id="KW-0800">Toxin</keyword>
<dbReference type="PROSITE" id="PS51732">
    <property type="entry name" value="ASN_GLN_ASE_3"/>
    <property type="match status" value="1"/>
</dbReference>
<sequence>MKNIPVIKKGSLDSVKVDLGDQNEKKEKSFIQIDPSYAPKVLRKNSALRRINSEGSNEARVLVLYTGGTIGMVRTEKKVYAPMCNVMEDNLRRFPQLYDDTYAKEICSLDSNKTPLVLPETGDPKRVIYTIYEYDPLLDSSNMTMDDWIHIALDIKQSYEEFDGYVILHGTDTLAYTASALSFMLENLGKTVIVTGSQIPLFEPRSDGRENFLSSLIIAGNYIIPEVTVLFNNQLFRGNRTSKISTSSLDAFASPNMAPLATVAIKIHVNWQNIFQPTTIEKFRVHDKLNQHVGLLRLFPSITVEVVRAFLMPPIQGVVLQTYGAGNGPTHRLDLLDELKRASHRGVIIVNCSQCSSGRVDPYYETGNALLEVGVVPGSDMTPEASLTKLSYVLSKSEWTIDTKRKMMQTNLRGELTVAKEIRLEDKDLITGIMTAMRLSSAEEVDGLRCALYPSILCTVAAKGDLEKLEIMRQFGAHLSAGDYDFRTPLHIAASEGNICVVEYLLKHGASVHMRDREQKTPIQNAIEFDHHEVIEVLRKAGSHLTIPPLILADYLLNAAKRNDVRRLMSYTLAGANLSEPDACGQTALHMAVEANNEDAVRYLLSKDAITNSYNVYGHTPLDVANTLGRKKLLDLLKAHEIGNSTDVYDVSITGAIISTFTRYKIYPDPKTYYLPLCVPGSYINTRDGCNANYTCEHMELSRTTGKQLPNLPDSAIHTQ</sequence>
<keyword evidence="6" id="KW-0528">Neurotoxin</keyword>
<dbReference type="Pfam" id="PF00710">
    <property type="entry name" value="Asparaginase"/>
    <property type="match status" value="1"/>
</dbReference>
<dbReference type="EC" id="3.5.1.1" evidence="2"/>
<dbReference type="NCBIfam" id="TIGR00519">
    <property type="entry name" value="asnASE_I"/>
    <property type="match status" value="1"/>
</dbReference>
<dbReference type="InterPro" id="IPR002110">
    <property type="entry name" value="Ankyrin_rpt"/>
</dbReference>
<evidence type="ECO:0000256" key="1">
    <source>
        <dbReference type="ARBA" id="ARBA00004175"/>
    </source>
</evidence>
<evidence type="ECO:0000256" key="3">
    <source>
        <dbReference type="ARBA" id="ARBA00022483"/>
    </source>
</evidence>
<dbReference type="PANTHER" id="PTHR11707">
    <property type="entry name" value="L-ASPARAGINASE"/>
    <property type="match status" value="1"/>
</dbReference>
<dbReference type="GeneID" id="106469115"/>
<reference evidence="13" key="1">
    <citation type="submission" date="2025-08" db="UniProtKB">
        <authorList>
            <consortium name="RefSeq"/>
        </authorList>
    </citation>
    <scope>IDENTIFICATION</scope>
    <source>
        <tissue evidence="13">Muscle</tissue>
    </source>
</reference>
<evidence type="ECO:0000256" key="9">
    <source>
        <dbReference type="PROSITE-ProRule" id="PRU10100"/>
    </source>
</evidence>
<dbReference type="PROSITE" id="PS00917">
    <property type="entry name" value="ASN_GLN_ASE_2"/>
    <property type="match status" value="1"/>
</dbReference>
<keyword evidence="6" id="KW-0638">Presynaptic neurotoxin</keyword>
<feature type="active site" evidence="9">
    <location>
        <position position="171"/>
    </location>
</feature>
<dbReference type="SUPFAM" id="SSF48403">
    <property type="entry name" value="Ankyrin repeat"/>
    <property type="match status" value="1"/>
</dbReference>
<dbReference type="InterPro" id="IPR040919">
    <property type="entry name" value="Asparaginase_C"/>
</dbReference>
<feature type="domain" description="Asparaginase/glutaminase C-terminal" evidence="11">
    <location>
        <begin position="292"/>
        <end position="408"/>
    </location>
</feature>
<dbReference type="InterPro" id="IPR037152">
    <property type="entry name" value="L-asparaginase_N_sf"/>
</dbReference>
<dbReference type="Pfam" id="PF17763">
    <property type="entry name" value="Asparaginase_C"/>
    <property type="match status" value="1"/>
</dbReference>
<evidence type="ECO:0000256" key="5">
    <source>
        <dbReference type="ARBA" id="ARBA00022801"/>
    </source>
</evidence>
<evidence type="ECO:0000256" key="2">
    <source>
        <dbReference type="ARBA" id="ARBA00012920"/>
    </source>
</evidence>
<evidence type="ECO:0000313" key="12">
    <source>
        <dbReference type="Proteomes" id="UP000694941"/>
    </source>
</evidence>
<accession>A0ABM1BMI6</accession>
<dbReference type="InterPro" id="IPR041725">
    <property type="entry name" value="L-asparaginase_I"/>
</dbReference>
<feature type="repeat" description="ANK" evidence="8">
    <location>
        <begin position="485"/>
        <end position="517"/>
    </location>
</feature>
<organism evidence="12 13">
    <name type="scientific">Limulus polyphemus</name>
    <name type="common">Atlantic horseshoe crab</name>
    <dbReference type="NCBI Taxonomy" id="6850"/>
    <lineage>
        <taxon>Eukaryota</taxon>
        <taxon>Metazoa</taxon>
        <taxon>Ecdysozoa</taxon>
        <taxon>Arthropoda</taxon>
        <taxon>Chelicerata</taxon>
        <taxon>Merostomata</taxon>
        <taxon>Xiphosura</taxon>
        <taxon>Limulidae</taxon>
        <taxon>Limulus</taxon>
    </lineage>
</organism>
<evidence type="ECO:0000256" key="4">
    <source>
        <dbReference type="ARBA" id="ARBA00022537"/>
    </source>
</evidence>
<dbReference type="InterPro" id="IPR027475">
    <property type="entry name" value="Asparaginase/glutaminase_AS2"/>
</dbReference>
<dbReference type="PIRSF" id="PIRSF001220">
    <property type="entry name" value="L-ASNase_gatD"/>
    <property type="match status" value="1"/>
</dbReference>
<keyword evidence="12" id="KW-1185">Reference proteome</keyword>
<feature type="repeat" description="ANK" evidence="8">
    <location>
        <begin position="584"/>
        <end position="616"/>
    </location>
</feature>
<feature type="domain" description="L-asparaginase N-terminal" evidence="10">
    <location>
        <begin position="60"/>
        <end position="273"/>
    </location>
</feature>
<dbReference type="Pfam" id="PF12796">
    <property type="entry name" value="Ank_2"/>
    <property type="match status" value="2"/>
</dbReference>
<comment type="subcellular location">
    <subcellularLocation>
        <location evidence="1">Target cell membrane</location>
    </subcellularLocation>
</comment>
<keyword evidence="5" id="KW-0378">Hydrolase</keyword>
<dbReference type="SMART" id="SM00248">
    <property type="entry name" value="ANK"/>
    <property type="match status" value="5"/>
</dbReference>
<dbReference type="InterPro" id="IPR036152">
    <property type="entry name" value="Asp/glu_Ase-like_sf"/>
</dbReference>
<dbReference type="Gene3D" id="1.25.40.20">
    <property type="entry name" value="Ankyrin repeat-containing domain"/>
    <property type="match status" value="1"/>
</dbReference>
<keyword evidence="7" id="KW-0472">Membrane</keyword>
<dbReference type="Proteomes" id="UP000694941">
    <property type="component" value="Unplaced"/>
</dbReference>
<dbReference type="PIRSF" id="PIRSF500176">
    <property type="entry name" value="L_ASNase"/>
    <property type="match status" value="1"/>
</dbReference>
<evidence type="ECO:0000256" key="8">
    <source>
        <dbReference type="PROSITE-ProRule" id="PRU00023"/>
    </source>
</evidence>
<dbReference type="Gene3D" id="3.40.50.40">
    <property type="match status" value="1"/>
</dbReference>
<evidence type="ECO:0000256" key="6">
    <source>
        <dbReference type="ARBA" id="ARBA00023028"/>
    </source>
</evidence>
<dbReference type="PANTHER" id="PTHR11707:SF28">
    <property type="entry name" value="60 KDA LYSOPHOSPHOLIPASE"/>
    <property type="match status" value="1"/>
</dbReference>
<dbReference type="CDD" id="cd08963">
    <property type="entry name" value="L-asparaginase_I"/>
    <property type="match status" value="1"/>
</dbReference>
<dbReference type="SFLD" id="SFLDS00057">
    <property type="entry name" value="Glutaminase/Asparaginase"/>
    <property type="match status" value="1"/>
</dbReference>
<keyword evidence="4" id="KW-1052">Target cell membrane</keyword>
<dbReference type="PROSITE" id="PS50297">
    <property type="entry name" value="ANK_REP_REGION"/>
    <property type="match status" value="2"/>
</dbReference>
<gene>
    <name evidence="13" type="primary">LOC106469115</name>
</gene>
<evidence type="ECO:0000313" key="13">
    <source>
        <dbReference type="RefSeq" id="XP_013785024.2"/>
    </source>
</evidence>
<evidence type="ECO:0000259" key="11">
    <source>
        <dbReference type="Pfam" id="PF17763"/>
    </source>
</evidence>
<dbReference type="PRINTS" id="PR00139">
    <property type="entry name" value="ASNGLNASE"/>
</dbReference>
<dbReference type="InterPro" id="IPR027473">
    <property type="entry name" value="L-asparaginase_C"/>
</dbReference>